<gene>
    <name evidence="1" type="ORF">BV25DRAFT_1841440</name>
</gene>
<proteinExistence type="predicted"/>
<keyword evidence="2" id="KW-1185">Reference proteome</keyword>
<accession>A0ACB8SNC2</accession>
<reference evidence="1" key="2">
    <citation type="journal article" date="2022" name="New Phytol.">
        <title>Evolutionary transition to the ectomycorrhizal habit in the genomes of a hyperdiverse lineage of mushroom-forming fungi.</title>
        <authorList>
            <person name="Looney B."/>
            <person name="Miyauchi S."/>
            <person name="Morin E."/>
            <person name="Drula E."/>
            <person name="Courty P.E."/>
            <person name="Kohler A."/>
            <person name="Kuo A."/>
            <person name="LaButti K."/>
            <person name="Pangilinan J."/>
            <person name="Lipzen A."/>
            <person name="Riley R."/>
            <person name="Andreopoulos W."/>
            <person name="He G."/>
            <person name="Johnson J."/>
            <person name="Nolan M."/>
            <person name="Tritt A."/>
            <person name="Barry K.W."/>
            <person name="Grigoriev I.V."/>
            <person name="Nagy L.G."/>
            <person name="Hibbett D."/>
            <person name="Henrissat B."/>
            <person name="Matheny P.B."/>
            <person name="Labbe J."/>
            <person name="Martin F.M."/>
        </authorList>
    </citation>
    <scope>NUCLEOTIDE SEQUENCE</scope>
    <source>
        <strain evidence="1">HHB10654</strain>
    </source>
</reference>
<sequence>MATWGQNTNMNQPGCEVVMTKHIPSHTPQHLFVGDIILCLDNTRLQHPEESQRGSVYPHWCAPARKAMNTVVSFCTEAITGGLLQMNYVNYEGKIVEEFSVELQGWPCDGKVTAPRDLDLPNLDALRDALSEGKCRWVILTPNAVKARARANQQQAVAGEAVYVARSAPKKTKKAKKAKQPARGGPMQANGPVLDGLMQMDKLDAGVAAGTASPTFKATPALNWVNTSLGGPISPRPSSPSVSEPPSASGWLAPDGTCSPTGVLRALGGGGGGSSSSGLLSRLLNGDDGDSGVFGTSSFSTYGGAGLQALSEARSPSFNPGWMAADFEEYATSTPSTYSDNTSEYIGGSVGLGRDLTNQPSTLGVTNFTWPSSMGAHLPAPY</sequence>
<evidence type="ECO:0000313" key="2">
    <source>
        <dbReference type="Proteomes" id="UP000814140"/>
    </source>
</evidence>
<dbReference type="Proteomes" id="UP000814140">
    <property type="component" value="Unassembled WGS sequence"/>
</dbReference>
<comment type="caution">
    <text evidence="1">The sequence shown here is derived from an EMBL/GenBank/DDBJ whole genome shotgun (WGS) entry which is preliminary data.</text>
</comment>
<protein>
    <submittedName>
        <fullName evidence="1">Uncharacterized protein</fullName>
    </submittedName>
</protein>
<organism evidence="1 2">
    <name type="scientific">Artomyces pyxidatus</name>
    <dbReference type="NCBI Taxonomy" id="48021"/>
    <lineage>
        <taxon>Eukaryota</taxon>
        <taxon>Fungi</taxon>
        <taxon>Dikarya</taxon>
        <taxon>Basidiomycota</taxon>
        <taxon>Agaricomycotina</taxon>
        <taxon>Agaricomycetes</taxon>
        <taxon>Russulales</taxon>
        <taxon>Auriscalpiaceae</taxon>
        <taxon>Artomyces</taxon>
    </lineage>
</organism>
<dbReference type="EMBL" id="MU277243">
    <property type="protein sequence ID" value="KAI0057702.1"/>
    <property type="molecule type" value="Genomic_DNA"/>
</dbReference>
<evidence type="ECO:0000313" key="1">
    <source>
        <dbReference type="EMBL" id="KAI0057702.1"/>
    </source>
</evidence>
<reference evidence="1" key="1">
    <citation type="submission" date="2021-03" db="EMBL/GenBank/DDBJ databases">
        <authorList>
            <consortium name="DOE Joint Genome Institute"/>
            <person name="Ahrendt S."/>
            <person name="Looney B.P."/>
            <person name="Miyauchi S."/>
            <person name="Morin E."/>
            <person name="Drula E."/>
            <person name="Courty P.E."/>
            <person name="Chicoki N."/>
            <person name="Fauchery L."/>
            <person name="Kohler A."/>
            <person name="Kuo A."/>
            <person name="Labutti K."/>
            <person name="Pangilinan J."/>
            <person name="Lipzen A."/>
            <person name="Riley R."/>
            <person name="Andreopoulos W."/>
            <person name="He G."/>
            <person name="Johnson J."/>
            <person name="Barry K.W."/>
            <person name="Grigoriev I.V."/>
            <person name="Nagy L."/>
            <person name="Hibbett D."/>
            <person name="Henrissat B."/>
            <person name="Matheny P.B."/>
            <person name="Labbe J."/>
            <person name="Martin F."/>
        </authorList>
    </citation>
    <scope>NUCLEOTIDE SEQUENCE</scope>
    <source>
        <strain evidence="1">HHB10654</strain>
    </source>
</reference>
<name>A0ACB8SNC2_9AGAM</name>